<name>A0A8E1VUE1_9PSEU</name>
<protein>
    <submittedName>
        <fullName evidence="2">ATP-binding protein</fullName>
    </submittedName>
</protein>
<feature type="compositionally biased region" description="Basic and acidic residues" evidence="1">
    <location>
        <begin position="316"/>
        <end position="327"/>
    </location>
</feature>
<dbReference type="Gene3D" id="3.40.50.300">
    <property type="entry name" value="P-loop containing nucleotide triphosphate hydrolases"/>
    <property type="match status" value="1"/>
</dbReference>
<comment type="caution">
    <text evidence="2">The sequence shown here is derived from an EMBL/GenBank/DDBJ whole genome shotgun (WGS) entry which is preliminary data.</text>
</comment>
<accession>A0A8E1VUE1</accession>
<dbReference type="GO" id="GO:0005524">
    <property type="term" value="F:ATP binding"/>
    <property type="evidence" value="ECO:0007669"/>
    <property type="project" value="UniProtKB-KW"/>
</dbReference>
<dbReference type="AlphaFoldDB" id="A0A8E1VUE1"/>
<proteinExistence type="predicted"/>
<feature type="region of interest" description="Disordered" evidence="1">
    <location>
        <begin position="308"/>
        <end position="330"/>
    </location>
</feature>
<evidence type="ECO:0000313" key="3">
    <source>
        <dbReference type="Proteomes" id="UP000550260"/>
    </source>
</evidence>
<dbReference type="Proteomes" id="UP000550260">
    <property type="component" value="Unassembled WGS sequence"/>
</dbReference>
<organism evidence="2 3">
    <name type="scientific">Amycolatopsis echigonensis</name>
    <dbReference type="NCBI Taxonomy" id="2576905"/>
    <lineage>
        <taxon>Bacteria</taxon>
        <taxon>Bacillati</taxon>
        <taxon>Actinomycetota</taxon>
        <taxon>Actinomycetes</taxon>
        <taxon>Pseudonocardiales</taxon>
        <taxon>Pseudonocardiaceae</taxon>
        <taxon>Amycolatopsis</taxon>
    </lineage>
</organism>
<dbReference type="RefSeq" id="WP_134662656.1">
    <property type="nucleotide sequence ID" value="NZ_JACJHR010000004.1"/>
</dbReference>
<evidence type="ECO:0000313" key="2">
    <source>
        <dbReference type="EMBL" id="MBB2498462.1"/>
    </source>
</evidence>
<sequence>MEQILDLSGNLVFCADGSTWAVWRVLPRESARSSGRQLRTLYERTVTFMKSLRGQPLIVSLCEQAQPHAIVRRCLAGIDVETNPHWAETVHNAWDQLDALDLLGRTYWIALPLTGHGWRDTAGGLLRATGAALAASLGLPTRPATTAAVTQAKERARAAGQELGGALPLRPATEAELLWWLCRAPVRGVNEPQLETSETVHNTRVSVSPQRRTALATFPASVLDEGGRTDHDGRGLLAPLATLNRRFLKCLTPSDDGVLASYQAYLVLAEMPRVFTFPGHEILARLADLGFGIDYALRVTVKTNEEARAANRRRTRDLMGQDEEHAADSAGVPADVHSAQEEIQHKNARLGASSTEVDLEVGVIACVWGQTADECDAAAKRLRQTFLGGEYRWERPLGGQRQLYQAMLPGYRTPMVVRECSQSLLATDAAMLLPFSATDFGDPTGALFGLALDGGALAPFLLDPTYGPTHDSSGGIAVVGELGAGKSVVLKNVAAIVRLMLDGRVIAIDRTRSREWVPVADALPGNTQVVDIVDPALDGERASNAELRCSCDPLRVFRGKTSTGIAEIFFAAWLDLESTSPERDALGRGLDTVTSTAEASSNRLIDVLAAQGKQDVAARALASRLDRLRHDPITRTIFDPDLPPVDLHTADFVAFCTHEVPLPTTLEMSSERMAARIPPRKLFGRAFHLLIAAIAKEVCFGTTRWGEFICDEAYNVTGTPEGQQIALEFVRDGRKHGADAAFGSHAPQDLGDDVLRGLIAVRLVGRHRDDSLARQSLAWLGVDPADPRYHDAVTKDLSPLNPAGGETERKARAGEFLVRDHFGRIGKIKVLPQPYRTFPKAVLTTPTVTRSAKTSHS</sequence>
<dbReference type="EMBL" id="JACJHR010000004">
    <property type="protein sequence ID" value="MBB2498462.1"/>
    <property type="molecule type" value="Genomic_DNA"/>
</dbReference>
<dbReference type="Pfam" id="PF12846">
    <property type="entry name" value="AAA_10"/>
    <property type="match status" value="1"/>
</dbReference>
<evidence type="ECO:0000256" key="1">
    <source>
        <dbReference type="SAM" id="MobiDB-lite"/>
    </source>
</evidence>
<gene>
    <name evidence="2" type="ORF">H5411_04840</name>
</gene>
<reference evidence="2 3" key="1">
    <citation type="submission" date="2020-08" db="EMBL/GenBank/DDBJ databases">
        <title>Amycolatopsis echigonensis JCM 21831.</title>
        <authorList>
            <person name="Tedsree N."/>
            <person name="Kuncharoen N."/>
            <person name="Likhitwitayawuid K."/>
            <person name="Tanasupawat S."/>
        </authorList>
    </citation>
    <scope>NUCLEOTIDE SEQUENCE [LARGE SCALE GENOMIC DNA]</scope>
    <source>
        <strain evidence="2 3">JCM 21831</strain>
    </source>
</reference>
<dbReference type="SUPFAM" id="SSF52540">
    <property type="entry name" value="P-loop containing nucleoside triphosphate hydrolases"/>
    <property type="match status" value="1"/>
</dbReference>
<keyword evidence="2" id="KW-0067">ATP-binding</keyword>
<dbReference type="InterPro" id="IPR027417">
    <property type="entry name" value="P-loop_NTPase"/>
</dbReference>
<keyword evidence="2" id="KW-0547">Nucleotide-binding</keyword>